<keyword evidence="1" id="KW-1133">Transmembrane helix</keyword>
<reference evidence="3 4" key="1">
    <citation type="submission" date="2011-02" db="EMBL/GenBank/DDBJ databases">
        <title>The Genome Sequence of Sphaeroforma arctica JP610.</title>
        <authorList>
            <consortium name="The Broad Institute Genome Sequencing Platform"/>
            <person name="Russ C."/>
            <person name="Cuomo C."/>
            <person name="Young S.K."/>
            <person name="Zeng Q."/>
            <person name="Gargeya S."/>
            <person name="Alvarado L."/>
            <person name="Berlin A."/>
            <person name="Chapman S.B."/>
            <person name="Chen Z."/>
            <person name="Freedman E."/>
            <person name="Gellesch M."/>
            <person name="Goldberg J."/>
            <person name="Griggs A."/>
            <person name="Gujja S."/>
            <person name="Heilman E."/>
            <person name="Heiman D."/>
            <person name="Howarth C."/>
            <person name="Mehta T."/>
            <person name="Neiman D."/>
            <person name="Pearson M."/>
            <person name="Roberts A."/>
            <person name="Saif S."/>
            <person name="Shea T."/>
            <person name="Shenoy N."/>
            <person name="Sisk P."/>
            <person name="Stolte C."/>
            <person name="Sykes S."/>
            <person name="White J."/>
            <person name="Yandava C."/>
            <person name="Burger G."/>
            <person name="Gray M.W."/>
            <person name="Holland P.W.H."/>
            <person name="King N."/>
            <person name="Lang F.B.F."/>
            <person name="Roger A.J."/>
            <person name="Ruiz-Trillo I."/>
            <person name="Haas B."/>
            <person name="Nusbaum C."/>
            <person name="Birren B."/>
        </authorList>
    </citation>
    <scope>NUCLEOTIDE SEQUENCE [LARGE SCALE GENOMIC DNA]</scope>
    <source>
        <strain evidence="3 4">JP610</strain>
    </source>
</reference>
<keyword evidence="4" id="KW-1185">Reference proteome</keyword>
<organism evidence="3 4">
    <name type="scientific">Sphaeroforma arctica JP610</name>
    <dbReference type="NCBI Taxonomy" id="667725"/>
    <lineage>
        <taxon>Eukaryota</taxon>
        <taxon>Ichthyosporea</taxon>
        <taxon>Ichthyophonida</taxon>
        <taxon>Sphaeroforma</taxon>
    </lineage>
</organism>
<dbReference type="InterPro" id="IPR012349">
    <property type="entry name" value="Split_barrel_FMN-bd"/>
</dbReference>
<dbReference type="PANTHER" id="PTHR13343:SF17">
    <property type="entry name" value="CELLULAR REPRESSOR OF E1A-STIMULATED GENES, ISOFORM A"/>
    <property type="match status" value="1"/>
</dbReference>
<dbReference type="SUPFAM" id="SSF50475">
    <property type="entry name" value="FMN-binding split barrel"/>
    <property type="match status" value="1"/>
</dbReference>
<dbReference type="RefSeq" id="XP_014153812.1">
    <property type="nucleotide sequence ID" value="XM_014298337.1"/>
</dbReference>
<dbReference type="OrthoDB" id="46836at2759"/>
<name>A0A0L0FSZ3_9EUKA</name>
<keyword evidence="1" id="KW-0812">Transmembrane</keyword>
<dbReference type="EMBL" id="KQ242226">
    <property type="protein sequence ID" value="KNC79910.1"/>
    <property type="molecule type" value="Genomic_DNA"/>
</dbReference>
<feature type="domain" description="CREG-like beta-barrel" evidence="2">
    <location>
        <begin position="91"/>
        <end position="256"/>
    </location>
</feature>
<feature type="transmembrane region" description="Helical" evidence="1">
    <location>
        <begin position="33"/>
        <end position="55"/>
    </location>
</feature>
<evidence type="ECO:0000259" key="2">
    <source>
        <dbReference type="Pfam" id="PF13883"/>
    </source>
</evidence>
<evidence type="ECO:0000313" key="4">
    <source>
        <dbReference type="Proteomes" id="UP000054560"/>
    </source>
</evidence>
<dbReference type="Proteomes" id="UP000054560">
    <property type="component" value="Unassembled WGS sequence"/>
</dbReference>
<proteinExistence type="predicted"/>
<dbReference type="AlphaFoldDB" id="A0A0L0FSZ3"/>
<keyword evidence="1" id="KW-0472">Membrane</keyword>
<dbReference type="Gene3D" id="2.30.110.10">
    <property type="entry name" value="Electron Transport, Fmn-binding Protein, Chain A"/>
    <property type="match status" value="1"/>
</dbReference>
<dbReference type="eggNOG" id="KOG3374">
    <property type="taxonomic scope" value="Eukaryota"/>
</dbReference>
<gene>
    <name evidence="3" type="ORF">SARC_07713</name>
</gene>
<dbReference type="PANTHER" id="PTHR13343">
    <property type="entry name" value="CREG1 PROTEIN"/>
    <property type="match status" value="1"/>
</dbReference>
<sequence>MNLTTDHDEPDTEWDGMIKERTPWLKEKRFSNAYLIIDLALKSGFLLCFALLVMMMSAPAHQMGRESVAVTNDIQASSLESMVENFVKNGDHAGVAKATVAFSTWATVSTVYMNNAGESDESPYPFGQATAVGYIEKEGSYAQPCMFMTPMDTSMRHMSKNSAISLTYSLVDTPYCQNRNLDVEDPRCVHVTLTGRMRQLSDADDIAAARESLFSAHPVMKEWPSDHGFVFIVLDIESLWILDAFGGAKNLNAPEFEAAKLPVV</sequence>
<dbReference type="Pfam" id="PF13883">
    <property type="entry name" value="CREG_beta-barrel"/>
    <property type="match status" value="1"/>
</dbReference>
<accession>A0A0L0FSZ3</accession>
<evidence type="ECO:0000256" key="1">
    <source>
        <dbReference type="SAM" id="Phobius"/>
    </source>
</evidence>
<dbReference type="GO" id="GO:0005737">
    <property type="term" value="C:cytoplasm"/>
    <property type="evidence" value="ECO:0007669"/>
    <property type="project" value="UniProtKB-ARBA"/>
</dbReference>
<dbReference type="InterPro" id="IPR055343">
    <property type="entry name" value="CREG_beta-barrel"/>
</dbReference>
<evidence type="ECO:0000313" key="3">
    <source>
        <dbReference type="EMBL" id="KNC79910.1"/>
    </source>
</evidence>
<dbReference type="GeneID" id="25908217"/>
<protein>
    <recommendedName>
        <fullName evidence="2">CREG-like beta-barrel domain-containing protein</fullName>
    </recommendedName>
</protein>